<evidence type="ECO:0000313" key="3">
    <source>
        <dbReference type="Proteomes" id="UP000294664"/>
    </source>
</evidence>
<accession>A0A4R3M6P9</accession>
<evidence type="ECO:0000256" key="1">
    <source>
        <dbReference type="SAM" id="Phobius"/>
    </source>
</evidence>
<dbReference type="RefSeq" id="WP_132029435.1">
    <property type="nucleotide sequence ID" value="NZ_SMAI01000001.1"/>
</dbReference>
<gene>
    <name evidence="2" type="ORF">EDC64_101458</name>
</gene>
<feature type="transmembrane region" description="Helical" evidence="1">
    <location>
        <begin position="6"/>
        <end position="24"/>
    </location>
</feature>
<keyword evidence="1" id="KW-1133">Transmembrane helix</keyword>
<keyword evidence="3" id="KW-1185">Reference proteome</keyword>
<proteinExistence type="predicted"/>
<evidence type="ECO:0000313" key="2">
    <source>
        <dbReference type="EMBL" id="TCT07939.1"/>
    </source>
</evidence>
<keyword evidence="1" id="KW-0472">Membrane</keyword>
<organism evidence="2 3">
    <name type="scientific">Aquabacter spiritensis</name>
    <dbReference type="NCBI Taxonomy" id="933073"/>
    <lineage>
        <taxon>Bacteria</taxon>
        <taxon>Pseudomonadati</taxon>
        <taxon>Pseudomonadota</taxon>
        <taxon>Alphaproteobacteria</taxon>
        <taxon>Hyphomicrobiales</taxon>
        <taxon>Xanthobacteraceae</taxon>
        <taxon>Aquabacter</taxon>
    </lineage>
</organism>
<name>A0A4R3M6P9_9HYPH</name>
<dbReference type="OrthoDB" id="8162319at2"/>
<sequence length="106" mass="11722">MTSFPVDLLLLAALVVTSGLVIMLRRRLKALRASQADYEQMLGKTTAAFEAAREAVIALNGEGRALVTDLGSRIEEAQRLLAELDRRDRAAAPQRIPVRVIHSDRR</sequence>
<comment type="caution">
    <text evidence="2">The sequence shown here is derived from an EMBL/GenBank/DDBJ whole genome shotgun (WGS) entry which is preliminary data.</text>
</comment>
<dbReference type="AlphaFoldDB" id="A0A4R3M6P9"/>
<dbReference type="Proteomes" id="UP000294664">
    <property type="component" value="Unassembled WGS sequence"/>
</dbReference>
<dbReference type="EMBL" id="SMAI01000001">
    <property type="protein sequence ID" value="TCT07939.1"/>
    <property type="molecule type" value="Genomic_DNA"/>
</dbReference>
<protein>
    <submittedName>
        <fullName evidence="2">Uncharacterized protein</fullName>
    </submittedName>
</protein>
<reference evidence="2 3" key="1">
    <citation type="submission" date="2019-03" db="EMBL/GenBank/DDBJ databases">
        <title>Genomic Encyclopedia of Type Strains, Phase IV (KMG-IV): sequencing the most valuable type-strain genomes for metagenomic binning, comparative biology and taxonomic classification.</title>
        <authorList>
            <person name="Goeker M."/>
        </authorList>
    </citation>
    <scope>NUCLEOTIDE SEQUENCE [LARGE SCALE GENOMIC DNA]</scope>
    <source>
        <strain evidence="2 3">DSM 9035</strain>
    </source>
</reference>
<keyword evidence="1" id="KW-0812">Transmembrane</keyword>